<dbReference type="eggNOG" id="KOG3089">
    <property type="taxonomic scope" value="Eukaryota"/>
</dbReference>
<evidence type="ECO:0000313" key="3">
    <source>
        <dbReference type="EnsemblMetazoa" id="HelroP192229"/>
    </source>
</evidence>
<reference evidence="3" key="3">
    <citation type="submission" date="2015-06" db="UniProtKB">
        <authorList>
            <consortium name="EnsemblMetazoa"/>
        </authorList>
    </citation>
    <scope>IDENTIFICATION</scope>
</reference>
<proteinExistence type="predicted"/>
<accession>T1FTQ8</accession>
<feature type="region of interest" description="Disordered" evidence="1">
    <location>
        <begin position="1"/>
        <end position="113"/>
    </location>
</feature>
<dbReference type="InterPro" id="IPR027417">
    <property type="entry name" value="P-loop_NTPase"/>
</dbReference>
<dbReference type="PANTHER" id="PTHR24030">
    <property type="entry name" value="PROTEIN CMSS1"/>
    <property type="match status" value="1"/>
</dbReference>
<dbReference type="HOGENOM" id="CLU_804816_0_0_1"/>
<feature type="region of interest" description="Disordered" evidence="1">
    <location>
        <begin position="309"/>
        <end position="337"/>
    </location>
</feature>
<dbReference type="AlphaFoldDB" id="T1FTQ8"/>
<dbReference type="Pfam" id="PF14617">
    <property type="entry name" value="CMS1"/>
    <property type="match status" value="1"/>
</dbReference>
<dbReference type="PANTHER" id="PTHR24030:SF0">
    <property type="entry name" value="PROTEIN CMSS1"/>
    <property type="match status" value="1"/>
</dbReference>
<dbReference type="EMBL" id="KB096743">
    <property type="protein sequence ID" value="ESO01664.1"/>
    <property type="molecule type" value="Genomic_DNA"/>
</dbReference>
<evidence type="ECO:0000313" key="2">
    <source>
        <dbReference type="EMBL" id="ESO01664.1"/>
    </source>
</evidence>
<reference evidence="4" key="1">
    <citation type="submission" date="2012-12" db="EMBL/GenBank/DDBJ databases">
        <authorList>
            <person name="Hellsten U."/>
            <person name="Grimwood J."/>
            <person name="Chapman J.A."/>
            <person name="Shapiro H."/>
            <person name="Aerts A."/>
            <person name="Otillar R.P."/>
            <person name="Terry A.Y."/>
            <person name="Boore J.L."/>
            <person name="Simakov O."/>
            <person name="Marletaz F."/>
            <person name="Cho S.-J."/>
            <person name="Edsinger-Gonzales E."/>
            <person name="Havlak P."/>
            <person name="Kuo D.-H."/>
            <person name="Larsson T."/>
            <person name="Lv J."/>
            <person name="Arendt D."/>
            <person name="Savage R."/>
            <person name="Osoegawa K."/>
            <person name="de Jong P."/>
            <person name="Lindberg D.R."/>
            <person name="Seaver E.C."/>
            <person name="Weisblat D.A."/>
            <person name="Putnam N.H."/>
            <person name="Grigoriev I.V."/>
            <person name="Rokhsar D.S."/>
        </authorList>
    </citation>
    <scope>NUCLEOTIDE SEQUENCE</scope>
</reference>
<dbReference type="STRING" id="6412.T1FTQ8"/>
<organism evidence="3 4">
    <name type="scientific">Helobdella robusta</name>
    <name type="common">Californian leech</name>
    <dbReference type="NCBI Taxonomy" id="6412"/>
    <lineage>
        <taxon>Eukaryota</taxon>
        <taxon>Metazoa</taxon>
        <taxon>Spiralia</taxon>
        <taxon>Lophotrochozoa</taxon>
        <taxon>Annelida</taxon>
        <taxon>Clitellata</taxon>
        <taxon>Hirudinea</taxon>
        <taxon>Rhynchobdellida</taxon>
        <taxon>Glossiphoniidae</taxon>
        <taxon>Helobdella</taxon>
    </lineage>
</organism>
<dbReference type="KEGG" id="hro:HELRODRAFT_192229"/>
<protein>
    <submittedName>
        <fullName evidence="2 3">Uncharacterized protein</fullName>
    </submittedName>
</protein>
<evidence type="ECO:0000313" key="4">
    <source>
        <dbReference type="Proteomes" id="UP000015101"/>
    </source>
</evidence>
<dbReference type="OrthoDB" id="1929311at2759"/>
<dbReference type="EMBL" id="AMQM01004983">
    <property type="status" value="NOT_ANNOTATED_CDS"/>
    <property type="molecule type" value="Genomic_DNA"/>
</dbReference>
<feature type="compositionally biased region" description="Acidic residues" evidence="1">
    <location>
        <begin position="53"/>
        <end position="80"/>
    </location>
</feature>
<dbReference type="RefSeq" id="XP_009020318.1">
    <property type="nucleotide sequence ID" value="XM_009022070.1"/>
</dbReference>
<dbReference type="SUPFAM" id="SSF52540">
    <property type="entry name" value="P-loop containing nucleoside triphosphate hydrolases"/>
    <property type="match status" value="1"/>
</dbReference>
<keyword evidence="4" id="KW-1185">Reference proteome</keyword>
<dbReference type="EnsemblMetazoa" id="HelroT192229">
    <property type="protein sequence ID" value="HelroP192229"/>
    <property type="gene ID" value="HelroG192229"/>
</dbReference>
<dbReference type="GeneID" id="20212205"/>
<sequence>MADELDDDWWMNSANESKLKKSKKRKLEKDSDDNNNKISKAKKMSLLDKEIFNDDDEEEVDDVNLNDDDADDDGIDAADGDENKETEIKKIKKNKFEKRTKHSKKKAKSSSIDQSNVSVRDVLKIINEYHMQHLTSIERERVQLTSDDFSLINNNNNEDDQKQKHTPLSFLRELIPKWKRSMKMNSGVSGSPIVIIVCSSAIRCVEFIRQIKDLKSGDKYIIAKLFAKHLKLDKTQDFLRSKVIHLAVGTPNRLAALISSGDLRLTTLKHLVLDVNHRDSKLLNMLQIKIVKNDVITLLTNHIIPVIKNNNNNNNNNDDDNNNNKPDDDGDNSTSKVGRCRIALF</sequence>
<dbReference type="CTD" id="20212205"/>
<dbReference type="Gene3D" id="3.40.50.300">
    <property type="entry name" value="P-loop containing nucleotide triphosphate hydrolases"/>
    <property type="match status" value="1"/>
</dbReference>
<feature type="compositionally biased region" description="Basic residues" evidence="1">
    <location>
        <begin position="90"/>
        <end position="108"/>
    </location>
</feature>
<reference evidence="2 4" key="2">
    <citation type="journal article" date="2013" name="Nature">
        <title>Insights into bilaterian evolution from three spiralian genomes.</title>
        <authorList>
            <person name="Simakov O."/>
            <person name="Marletaz F."/>
            <person name="Cho S.J."/>
            <person name="Edsinger-Gonzales E."/>
            <person name="Havlak P."/>
            <person name="Hellsten U."/>
            <person name="Kuo D.H."/>
            <person name="Larsson T."/>
            <person name="Lv J."/>
            <person name="Arendt D."/>
            <person name="Savage R."/>
            <person name="Osoegawa K."/>
            <person name="de Jong P."/>
            <person name="Grimwood J."/>
            <person name="Chapman J.A."/>
            <person name="Shapiro H."/>
            <person name="Aerts A."/>
            <person name="Otillar R.P."/>
            <person name="Terry A.Y."/>
            <person name="Boore J.L."/>
            <person name="Grigoriev I.V."/>
            <person name="Lindberg D.R."/>
            <person name="Seaver E.C."/>
            <person name="Weisblat D.A."/>
            <person name="Putnam N.H."/>
            <person name="Rokhsar D.S."/>
        </authorList>
    </citation>
    <scope>NUCLEOTIDE SEQUENCE</scope>
</reference>
<gene>
    <name evidence="3" type="primary">20212205</name>
    <name evidence="2" type="ORF">HELRODRAFT_192229</name>
</gene>
<dbReference type="InterPro" id="IPR032704">
    <property type="entry name" value="Cms1"/>
</dbReference>
<name>T1FTQ8_HELRO</name>
<dbReference type="Proteomes" id="UP000015101">
    <property type="component" value="Unassembled WGS sequence"/>
</dbReference>
<evidence type="ECO:0000256" key="1">
    <source>
        <dbReference type="SAM" id="MobiDB-lite"/>
    </source>
</evidence>
<dbReference type="InParanoid" id="T1FTQ8"/>